<dbReference type="GO" id="GO:0005774">
    <property type="term" value="C:vacuolar membrane"/>
    <property type="evidence" value="ECO:0007669"/>
    <property type="project" value="UniProtKB-SubCell"/>
</dbReference>
<dbReference type="Proteomes" id="UP000041254">
    <property type="component" value="Unassembled WGS sequence"/>
</dbReference>
<keyword evidence="7" id="KW-0547">Nucleotide-binding</keyword>
<dbReference type="SUPFAM" id="SSF90123">
    <property type="entry name" value="ABC transporter transmembrane region"/>
    <property type="match status" value="2"/>
</dbReference>
<dbReference type="OMA" id="RRRYILW"/>
<dbReference type="InParanoid" id="A0A0G4GSQ8"/>
<dbReference type="SMART" id="SM00382">
    <property type="entry name" value="AAA"/>
    <property type="match status" value="2"/>
</dbReference>
<evidence type="ECO:0000256" key="3">
    <source>
        <dbReference type="ARBA" id="ARBA00022448"/>
    </source>
</evidence>
<dbReference type="InterPro" id="IPR011527">
    <property type="entry name" value="ABC1_TM_dom"/>
</dbReference>
<dbReference type="FunFam" id="1.20.1560.10:FF:000020">
    <property type="entry name" value="ABC metal ion transporter"/>
    <property type="match status" value="1"/>
</dbReference>
<dbReference type="GO" id="GO:0016887">
    <property type="term" value="F:ATP hydrolysis activity"/>
    <property type="evidence" value="ECO:0007669"/>
    <property type="project" value="InterPro"/>
</dbReference>
<feature type="transmembrane region" description="Helical" evidence="13">
    <location>
        <begin position="1320"/>
        <end position="1343"/>
    </location>
</feature>
<evidence type="ECO:0000256" key="11">
    <source>
        <dbReference type="SAM" id="Coils"/>
    </source>
</evidence>
<evidence type="ECO:0000256" key="6">
    <source>
        <dbReference type="ARBA" id="ARBA00022737"/>
    </source>
</evidence>
<feature type="domain" description="ABC transmembrane type-1" evidence="15">
    <location>
        <begin position="414"/>
        <end position="727"/>
    </location>
</feature>
<dbReference type="SUPFAM" id="SSF52540">
    <property type="entry name" value="P-loop containing nucleoside triphosphate hydrolases"/>
    <property type="match status" value="2"/>
</dbReference>
<proteinExistence type="inferred from homology"/>
<evidence type="ECO:0000256" key="4">
    <source>
        <dbReference type="ARBA" id="ARBA00022554"/>
    </source>
</evidence>
<evidence type="ECO:0000256" key="12">
    <source>
        <dbReference type="SAM" id="MobiDB-lite"/>
    </source>
</evidence>
<dbReference type="PhylomeDB" id="A0A0G4GSQ8"/>
<feature type="transmembrane region" description="Helical" evidence="13">
    <location>
        <begin position="124"/>
        <end position="144"/>
    </location>
</feature>
<feature type="transmembrane region" description="Helical" evidence="13">
    <location>
        <begin position="446"/>
        <end position="467"/>
    </location>
</feature>
<evidence type="ECO:0000256" key="10">
    <source>
        <dbReference type="ARBA" id="ARBA00023136"/>
    </source>
</evidence>
<feature type="transmembrane region" description="Helical" evidence="13">
    <location>
        <begin position="414"/>
        <end position="434"/>
    </location>
</feature>
<protein>
    <submittedName>
        <fullName evidence="16">Uncharacterized protein</fullName>
    </submittedName>
</protein>
<evidence type="ECO:0000256" key="9">
    <source>
        <dbReference type="ARBA" id="ARBA00022989"/>
    </source>
</evidence>
<dbReference type="InterPro" id="IPR027417">
    <property type="entry name" value="P-loop_NTPase"/>
</dbReference>
<keyword evidence="6" id="KW-0677">Repeat</keyword>
<feature type="transmembrane region" description="Helical" evidence="13">
    <location>
        <begin position="704"/>
        <end position="726"/>
    </location>
</feature>
<feature type="region of interest" description="Disordered" evidence="12">
    <location>
        <begin position="1018"/>
        <end position="1068"/>
    </location>
</feature>
<dbReference type="InterPro" id="IPR017871">
    <property type="entry name" value="ABC_transporter-like_CS"/>
</dbReference>
<dbReference type="CDD" id="cd18579">
    <property type="entry name" value="ABC_6TM_ABCC_D1"/>
    <property type="match status" value="1"/>
</dbReference>
<dbReference type="Gene3D" id="3.40.50.300">
    <property type="entry name" value="P-loop containing nucleotide triphosphate hydrolases"/>
    <property type="match status" value="2"/>
</dbReference>
<keyword evidence="5 13" id="KW-0812">Transmembrane</keyword>
<gene>
    <name evidence="16" type="ORF">Vbra_18632</name>
</gene>
<keyword evidence="9 13" id="KW-1133">Transmembrane helix</keyword>
<dbReference type="CDD" id="cd03244">
    <property type="entry name" value="ABCC_MRP_domain2"/>
    <property type="match status" value="1"/>
</dbReference>
<dbReference type="STRING" id="1169540.A0A0G4GSQ8"/>
<dbReference type="FunCoup" id="A0A0G4GSQ8">
    <property type="interactions" value="5"/>
</dbReference>
<evidence type="ECO:0000256" key="1">
    <source>
        <dbReference type="ARBA" id="ARBA00004128"/>
    </source>
</evidence>
<feature type="region of interest" description="Disordered" evidence="12">
    <location>
        <begin position="288"/>
        <end position="313"/>
    </location>
</feature>
<dbReference type="VEuPathDB" id="CryptoDB:Vbra_18632"/>
<feature type="transmembrane region" description="Helical" evidence="13">
    <location>
        <begin position="671"/>
        <end position="692"/>
    </location>
</feature>
<feature type="domain" description="ABC transporter" evidence="14">
    <location>
        <begin position="764"/>
        <end position="987"/>
    </location>
</feature>
<dbReference type="CDD" id="cd18603">
    <property type="entry name" value="ABC_6TM_MRP1_2_3_6_D2_like"/>
    <property type="match status" value="1"/>
</dbReference>
<dbReference type="InterPro" id="IPR044746">
    <property type="entry name" value="ABCC_6TM_D1"/>
</dbReference>
<evidence type="ECO:0000259" key="14">
    <source>
        <dbReference type="PROSITE" id="PS50893"/>
    </source>
</evidence>
<accession>A0A0G4GSQ8</accession>
<dbReference type="InterPro" id="IPR003439">
    <property type="entry name" value="ABC_transporter-like_ATP-bd"/>
</dbReference>
<dbReference type="PANTHER" id="PTHR24223">
    <property type="entry name" value="ATP-BINDING CASSETTE SUB-FAMILY C"/>
    <property type="match status" value="1"/>
</dbReference>
<reference evidence="16 17" key="1">
    <citation type="submission" date="2014-11" db="EMBL/GenBank/DDBJ databases">
        <authorList>
            <person name="Zhu J."/>
            <person name="Qi W."/>
            <person name="Song R."/>
        </authorList>
    </citation>
    <scope>NUCLEOTIDE SEQUENCE [LARGE SCALE GENOMIC DNA]</scope>
</reference>
<dbReference type="Pfam" id="PF00005">
    <property type="entry name" value="ABC_tran"/>
    <property type="match status" value="2"/>
</dbReference>
<organism evidence="16 17">
    <name type="scientific">Vitrella brassicaformis (strain CCMP3155)</name>
    <dbReference type="NCBI Taxonomy" id="1169540"/>
    <lineage>
        <taxon>Eukaryota</taxon>
        <taxon>Sar</taxon>
        <taxon>Alveolata</taxon>
        <taxon>Colpodellida</taxon>
        <taxon>Vitrellaceae</taxon>
        <taxon>Vitrella</taxon>
    </lineage>
</organism>
<feature type="transmembrane region" description="Helical" evidence="13">
    <location>
        <begin position="1140"/>
        <end position="1166"/>
    </location>
</feature>
<evidence type="ECO:0000256" key="7">
    <source>
        <dbReference type="ARBA" id="ARBA00022741"/>
    </source>
</evidence>
<dbReference type="PROSITE" id="PS50929">
    <property type="entry name" value="ABC_TM1F"/>
    <property type="match status" value="2"/>
</dbReference>
<dbReference type="InterPro" id="IPR050173">
    <property type="entry name" value="ABC_transporter_C-like"/>
</dbReference>
<feature type="transmembrane region" description="Helical" evidence="13">
    <location>
        <begin position="1235"/>
        <end position="1255"/>
    </location>
</feature>
<dbReference type="OrthoDB" id="6500128at2759"/>
<evidence type="ECO:0000256" key="13">
    <source>
        <dbReference type="SAM" id="Phobius"/>
    </source>
</evidence>
<feature type="transmembrane region" description="Helical" evidence="13">
    <location>
        <begin position="156"/>
        <end position="173"/>
    </location>
</feature>
<feature type="region of interest" description="Disordered" evidence="12">
    <location>
        <begin position="500"/>
        <end position="534"/>
    </location>
</feature>
<keyword evidence="3" id="KW-0813">Transport</keyword>
<dbReference type="Gene3D" id="1.20.1560.10">
    <property type="entry name" value="ABC transporter type 1, transmembrane domain"/>
    <property type="match status" value="2"/>
</dbReference>
<evidence type="ECO:0000256" key="8">
    <source>
        <dbReference type="ARBA" id="ARBA00022840"/>
    </source>
</evidence>
<keyword evidence="11" id="KW-0175">Coiled coil</keyword>
<dbReference type="PROSITE" id="PS00211">
    <property type="entry name" value="ABC_TRANSPORTER_1"/>
    <property type="match status" value="2"/>
</dbReference>
<feature type="transmembrane region" description="Helical" evidence="13">
    <location>
        <begin position="585"/>
        <end position="605"/>
    </location>
</feature>
<dbReference type="InterPro" id="IPR036640">
    <property type="entry name" value="ABC1_TM_sf"/>
</dbReference>
<evidence type="ECO:0000256" key="2">
    <source>
        <dbReference type="ARBA" id="ARBA00009726"/>
    </source>
</evidence>
<name>A0A0G4GSQ8_VITBC</name>
<dbReference type="EMBL" id="CDMY01000791">
    <property type="protein sequence ID" value="CEM33729.1"/>
    <property type="molecule type" value="Genomic_DNA"/>
</dbReference>
<keyword evidence="8" id="KW-0067">ATP-binding</keyword>
<dbReference type="CDD" id="cd03250">
    <property type="entry name" value="ABCC_MRP_domain1"/>
    <property type="match status" value="1"/>
</dbReference>
<comment type="similarity">
    <text evidence="2">Belongs to the ABC transporter superfamily. ABCC family. Conjugate transporter (TC 3.A.1.208) subfamily.</text>
</comment>
<evidence type="ECO:0000313" key="16">
    <source>
        <dbReference type="EMBL" id="CEM33729.1"/>
    </source>
</evidence>
<evidence type="ECO:0000259" key="15">
    <source>
        <dbReference type="PROSITE" id="PS50929"/>
    </source>
</evidence>
<dbReference type="GO" id="GO:0000323">
    <property type="term" value="C:lytic vacuole"/>
    <property type="evidence" value="ECO:0007669"/>
    <property type="project" value="UniProtKB-ARBA"/>
</dbReference>
<keyword evidence="17" id="KW-1185">Reference proteome</keyword>
<comment type="subcellular location">
    <subcellularLocation>
        <location evidence="1">Vacuole membrane</location>
        <topology evidence="1">Multi-pass membrane protein</topology>
    </subcellularLocation>
</comment>
<feature type="coiled-coil region" evidence="11">
    <location>
        <begin position="601"/>
        <end position="628"/>
    </location>
</feature>
<feature type="transmembrane region" description="Helical" evidence="13">
    <location>
        <begin position="185"/>
        <end position="203"/>
    </location>
</feature>
<dbReference type="PANTHER" id="PTHR24223:SF443">
    <property type="entry name" value="MULTIDRUG-RESISTANCE LIKE PROTEIN 1, ISOFORM I"/>
    <property type="match status" value="1"/>
</dbReference>
<feature type="domain" description="ABC transmembrane type-1" evidence="15">
    <location>
        <begin position="1100"/>
        <end position="1377"/>
    </location>
</feature>
<dbReference type="FunFam" id="1.20.1560.10:FF:000010">
    <property type="entry name" value="Multidrug resistance-associated ABC transporter"/>
    <property type="match status" value="1"/>
</dbReference>
<keyword evidence="4" id="KW-0926">Vacuole</keyword>
<dbReference type="InterPro" id="IPR003593">
    <property type="entry name" value="AAA+_ATPase"/>
</dbReference>
<feature type="transmembrane region" description="Helical" evidence="13">
    <location>
        <begin position="233"/>
        <end position="251"/>
    </location>
</feature>
<dbReference type="GO" id="GO:0140359">
    <property type="term" value="F:ABC-type transporter activity"/>
    <property type="evidence" value="ECO:0007669"/>
    <property type="project" value="InterPro"/>
</dbReference>
<dbReference type="FunFam" id="3.40.50.300:FF:000997">
    <property type="entry name" value="Multidrug resistance-associated protein 1"/>
    <property type="match status" value="1"/>
</dbReference>
<keyword evidence="10 13" id="KW-0472">Membrane</keyword>
<feature type="domain" description="ABC transporter" evidence="14">
    <location>
        <begin position="1415"/>
        <end position="1649"/>
    </location>
</feature>
<dbReference type="FunFam" id="3.40.50.300:FF:000074">
    <property type="entry name" value="Multidrug resistance-associated protein 5 isoform 1"/>
    <property type="match status" value="1"/>
</dbReference>
<feature type="transmembrane region" description="Helical" evidence="13">
    <location>
        <begin position="1208"/>
        <end position="1229"/>
    </location>
</feature>
<sequence length="1668" mass="181253">MRHLSTHGTWQVTPHVSMLGGGGGFYRSTDAVAVGHPEAIILSCFLACYAVAMAIWLVRRTKTRRVIQASSNLLSVSTEAPSSGNTSTNGEVIMSGSGGAADSGEGEAARVHSLRHGGYTKLEWLQQAVNIMVVAISIVLLFYTVLRPGGGSVSGYVHPAMLAIAFTLSVVSYHCEARSEGPLSWVTWVFWLLATITTVDVYARSATGAASEPFDRSSSARVPLMPSLTWDELLHVALFDLTVIQIGLFIWREVLRSNVAEAPSSSAVADPHAPTNLSVPLLHGTAKEKEADTDTSVHAAHPSPSIAPPPPSAEVPASLISRLTFYWLSPFMAIGKQRPLVTSDLNDLNPKDYAGAVTDVLEAQWQRELRRASHPLASPHGTAQGPVSSRLPSVTMALGRSFGVQFLRAGADKLIYDILTLLQPVLLNLILTYLEESDLQPFSHGLLYVVLLLVSATTASILLNHYFQLALRCGMHVASSLTTLVYRKATRVIPGQVTKLDDDDSDAKKGQTKKAEASGAGGDNTADSAGGETAKSKSVSVGEIVNLMSVDTERVRDMLTYTHLIWSSPFQVVLCVALLLRVVGVAAFVGMGVMVLMGPLTATLLKRMETLQKEIMKLRDERVKMTNETLAGMKIVKLYAWEKPMGQRVRDVRNKELAILWKYLSLEVLSWLGWMSLPTIVAAATFAAYTLLGNTIDAPTAFTGLSLFNILTFPMQAIPYVIMGLVETRTSLGRIQKFLLGDEITPLPALSPVHAAVPPGTATVECANMKLAWPNGTVFLDNISLTCQAGQLTMIVGPVGAGKSGLLLALIGDLTPASGTCSVVGSLAYAAQTAWIQNCSLRDNILFGRAFDQGKYDRVVEACALKPDFSVLPAGDQTEIGEKGINLSGGQKQRVALARAVYSDADVYLLDDTLSAVDSHVAHHIMSSAILGLLKQANKTIVMVTHNLHVLPMADQIVTIQDGGVHFTGEYQAFRESGGDLATFLNTEEDEEDDAGDAGHVDEEEADDVLMDEIERNLLDAKGPSRQRSASSDRSGRSGRSGKRKKSMHDKDKEAQAGDAAKKKDSTSGALIEDETAATGAVSRKVYRDYVREGGVGILVAAGAFLVLSQVFQISANSWLSYWADHPYVLGSILNSLGVYSALCIVDPITMFISLCCGYLLSWYAAGAMHERLLSSILRATQAFFDTTPTGRILNRFSKDIETIDERLLASLWAVLFETVALAGSLLVILYVAPWVLLAVLPLAALYWLTQQYYIPTSRQLRRLNNILKSPVFSHFSETLEGVSTIRAFRAEHEFRSENARKVDKMQRAYFLSWMANRWLAVRLEFIGNIIVSLAGLICVLGASHIPSGMAGLCLTYALMVTEGLNWLVRNSCDLETNIVCVERVQEYATTLPQEAALVVEGNRPPSDWPQKGRLSLKNLQVRYRPGLPLVLKGLTVTIEGGQKIGIVGRTGAGKSTLMQVLLRLVEPTAGYIEVDGIECTKIGLDDLRKQFSIIPQDPVLFTGSVRFNIDPFARHSDEEVWQALRRSHLSDFVSSLPDGLSSVVEEGGRNFSQGQRQLLCLGRALLRRSKIILLDEATSAVDHKTDALIQTTIREEFRSCTVLTIAHRIHTILDSDKVLVMDHGLVAEFDSPKRLLQRRTSIFSSIAAQAGITDATTSYGSRSPRPS</sequence>
<dbReference type="PROSITE" id="PS50893">
    <property type="entry name" value="ABC_TRANSPORTER_2"/>
    <property type="match status" value="2"/>
</dbReference>
<feature type="transmembrane region" description="Helical" evidence="13">
    <location>
        <begin position="1094"/>
        <end position="1120"/>
    </location>
</feature>
<dbReference type="Pfam" id="PF00664">
    <property type="entry name" value="ABC_membrane"/>
    <property type="match status" value="2"/>
</dbReference>
<evidence type="ECO:0000256" key="5">
    <source>
        <dbReference type="ARBA" id="ARBA00022692"/>
    </source>
</evidence>
<feature type="transmembrane region" description="Helical" evidence="13">
    <location>
        <begin position="558"/>
        <end position="579"/>
    </location>
</feature>
<evidence type="ECO:0000313" key="17">
    <source>
        <dbReference type="Proteomes" id="UP000041254"/>
    </source>
</evidence>
<feature type="transmembrane region" description="Helical" evidence="13">
    <location>
        <begin position="39"/>
        <end position="58"/>
    </location>
</feature>
<feature type="compositionally biased region" description="Basic and acidic residues" evidence="12">
    <location>
        <begin position="1049"/>
        <end position="1066"/>
    </location>
</feature>
<feature type="compositionally biased region" description="Basic and acidic residues" evidence="12">
    <location>
        <begin position="506"/>
        <end position="516"/>
    </location>
</feature>
<dbReference type="GO" id="GO:0005524">
    <property type="term" value="F:ATP binding"/>
    <property type="evidence" value="ECO:0007669"/>
    <property type="project" value="UniProtKB-KW"/>
</dbReference>